<organism evidence="2 3">
    <name type="scientific">Streptosporangium pseudovulgare</name>
    <dbReference type="NCBI Taxonomy" id="35765"/>
    <lineage>
        <taxon>Bacteria</taxon>
        <taxon>Bacillati</taxon>
        <taxon>Actinomycetota</taxon>
        <taxon>Actinomycetes</taxon>
        <taxon>Streptosporangiales</taxon>
        <taxon>Streptosporangiaceae</taxon>
        <taxon>Streptosporangium</taxon>
    </lineage>
</organism>
<proteinExistence type="predicted"/>
<keyword evidence="1" id="KW-0472">Membrane</keyword>
<dbReference type="RefSeq" id="WP_189246310.1">
    <property type="nucleotide sequence ID" value="NZ_BMQJ01000004.1"/>
</dbReference>
<dbReference type="EMBL" id="BMQJ01000004">
    <property type="protein sequence ID" value="GGP91426.1"/>
    <property type="molecule type" value="Genomic_DNA"/>
</dbReference>
<keyword evidence="1" id="KW-1133">Transmembrane helix</keyword>
<keyword evidence="1" id="KW-0812">Transmembrane</keyword>
<feature type="transmembrane region" description="Helical" evidence="1">
    <location>
        <begin position="201"/>
        <end position="221"/>
    </location>
</feature>
<feature type="transmembrane region" description="Helical" evidence="1">
    <location>
        <begin position="227"/>
        <end position="244"/>
    </location>
</feature>
<comment type="caution">
    <text evidence="2">The sequence shown here is derived from an EMBL/GenBank/DDBJ whole genome shotgun (WGS) entry which is preliminary data.</text>
</comment>
<name>A0ABQ2QPM5_9ACTN</name>
<sequence>MRRAAYLVIGAALLLLGLMLGIAAYGDAAAYRGAARCADLPPGGRGDCVATVDASVVSRSRSTTHDHDFPDTPVDPFPRPPVLPPYVPPLRLLQPAGPLVSAGVAALDRTSYEVVVEVSGRRYTVSAGETLYDLARPGTRCRADMWRGRLLSVTVGEATGYAYLPSTPFIAGWVSAWVGAVFVIGATVLDLGNAWYGRDTSFVWALAVAGPVLFVVVFGFLGWWPAWWVLPLAVPPAVAVRRAATRRRRPAIRRR</sequence>
<evidence type="ECO:0000256" key="1">
    <source>
        <dbReference type="SAM" id="Phobius"/>
    </source>
</evidence>
<keyword evidence="3" id="KW-1185">Reference proteome</keyword>
<evidence type="ECO:0008006" key="4">
    <source>
        <dbReference type="Google" id="ProtNLM"/>
    </source>
</evidence>
<protein>
    <recommendedName>
        <fullName evidence="4">DUF3592 domain-containing protein</fullName>
    </recommendedName>
</protein>
<dbReference type="Proteomes" id="UP000611554">
    <property type="component" value="Unassembled WGS sequence"/>
</dbReference>
<evidence type="ECO:0000313" key="2">
    <source>
        <dbReference type="EMBL" id="GGP91426.1"/>
    </source>
</evidence>
<reference evidence="3" key="1">
    <citation type="journal article" date="2019" name="Int. J. Syst. Evol. Microbiol.">
        <title>The Global Catalogue of Microorganisms (GCM) 10K type strain sequencing project: providing services to taxonomists for standard genome sequencing and annotation.</title>
        <authorList>
            <consortium name="The Broad Institute Genomics Platform"/>
            <consortium name="The Broad Institute Genome Sequencing Center for Infectious Disease"/>
            <person name="Wu L."/>
            <person name="Ma J."/>
        </authorList>
    </citation>
    <scope>NUCLEOTIDE SEQUENCE [LARGE SCALE GENOMIC DNA]</scope>
    <source>
        <strain evidence="3">JCM 3115</strain>
    </source>
</reference>
<gene>
    <name evidence="2" type="ORF">GCM10010140_21450</name>
</gene>
<feature type="transmembrane region" description="Helical" evidence="1">
    <location>
        <begin position="170"/>
        <end position="189"/>
    </location>
</feature>
<evidence type="ECO:0000313" key="3">
    <source>
        <dbReference type="Proteomes" id="UP000611554"/>
    </source>
</evidence>
<accession>A0ABQ2QPM5</accession>